<protein>
    <submittedName>
        <fullName evidence="3">Uncharacterized protein</fullName>
    </submittedName>
</protein>
<dbReference type="OrthoDB" id="4768927at2759"/>
<organism evidence="3">
    <name type="scientific">Rosellinia necatrix</name>
    <name type="common">White root-rot fungus</name>
    <dbReference type="NCBI Taxonomy" id="77044"/>
    <lineage>
        <taxon>Eukaryota</taxon>
        <taxon>Fungi</taxon>
        <taxon>Dikarya</taxon>
        <taxon>Ascomycota</taxon>
        <taxon>Pezizomycotina</taxon>
        <taxon>Sordariomycetes</taxon>
        <taxon>Xylariomycetidae</taxon>
        <taxon>Xylariales</taxon>
        <taxon>Xylariaceae</taxon>
        <taxon>Rosellinia</taxon>
    </lineage>
</organism>
<evidence type="ECO:0000313" key="3">
    <source>
        <dbReference type="EMBL" id="GAP86949.2"/>
    </source>
</evidence>
<keyword evidence="2" id="KW-0472">Membrane</keyword>
<keyword evidence="2" id="KW-0812">Transmembrane</keyword>
<feature type="region of interest" description="Disordered" evidence="1">
    <location>
        <begin position="1939"/>
        <end position="2091"/>
    </location>
</feature>
<feature type="compositionally biased region" description="Polar residues" evidence="1">
    <location>
        <begin position="1460"/>
        <end position="1480"/>
    </location>
</feature>
<reference evidence="3" key="1">
    <citation type="submission" date="2016-03" db="EMBL/GenBank/DDBJ databases">
        <title>Draft genome sequence of Rosellinia necatrix.</title>
        <authorList>
            <person name="Kanematsu S."/>
        </authorList>
    </citation>
    <scope>NUCLEOTIDE SEQUENCE [LARGE SCALE GENOMIC DNA]</scope>
    <source>
        <strain evidence="3">W97</strain>
    </source>
</reference>
<feature type="region of interest" description="Disordered" evidence="1">
    <location>
        <begin position="1740"/>
        <end position="1759"/>
    </location>
</feature>
<feature type="compositionally biased region" description="Acidic residues" evidence="1">
    <location>
        <begin position="1743"/>
        <end position="1759"/>
    </location>
</feature>
<feature type="region of interest" description="Disordered" evidence="1">
    <location>
        <begin position="2167"/>
        <end position="2306"/>
    </location>
</feature>
<dbReference type="STRING" id="77044.A0A1W2TFU7"/>
<dbReference type="Proteomes" id="UP000054516">
    <property type="component" value="Unassembled WGS sequence"/>
</dbReference>
<feature type="region of interest" description="Disordered" evidence="1">
    <location>
        <begin position="1703"/>
        <end position="1727"/>
    </location>
</feature>
<feature type="compositionally biased region" description="Basic and acidic residues" evidence="1">
    <location>
        <begin position="258"/>
        <end position="270"/>
    </location>
</feature>
<feature type="compositionally biased region" description="Low complexity" evidence="1">
    <location>
        <begin position="438"/>
        <end position="455"/>
    </location>
</feature>
<feature type="compositionally biased region" description="Basic and acidic residues" evidence="1">
    <location>
        <begin position="2178"/>
        <end position="2206"/>
    </location>
</feature>
<accession>A0A1W2TFU7</accession>
<name>A0A1W2TFU7_ROSNE</name>
<feature type="transmembrane region" description="Helical" evidence="2">
    <location>
        <begin position="12"/>
        <end position="38"/>
    </location>
</feature>
<evidence type="ECO:0000256" key="1">
    <source>
        <dbReference type="SAM" id="MobiDB-lite"/>
    </source>
</evidence>
<feature type="compositionally biased region" description="Acidic residues" evidence="1">
    <location>
        <begin position="1907"/>
        <end position="1918"/>
    </location>
</feature>
<keyword evidence="2" id="KW-1133">Transmembrane helix</keyword>
<feature type="region of interest" description="Disordered" evidence="1">
    <location>
        <begin position="614"/>
        <end position="634"/>
    </location>
</feature>
<evidence type="ECO:0000313" key="4">
    <source>
        <dbReference type="Proteomes" id="UP000054516"/>
    </source>
</evidence>
<feature type="compositionally biased region" description="Basic and acidic residues" evidence="1">
    <location>
        <begin position="2213"/>
        <end position="2236"/>
    </location>
</feature>
<gene>
    <name evidence="3" type="ORF">SAMD00023353_2401010</name>
</gene>
<feature type="compositionally biased region" description="Acidic residues" evidence="1">
    <location>
        <begin position="2001"/>
        <end position="2021"/>
    </location>
</feature>
<keyword evidence="4" id="KW-1185">Reference proteome</keyword>
<feature type="region of interest" description="Disordered" evidence="1">
    <location>
        <begin position="1460"/>
        <end position="1498"/>
    </location>
</feature>
<feature type="compositionally biased region" description="Low complexity" evidence="1">
    <location>
        <begin position="418"/>
        <end position="428"/>
    </location>
</feature>
<feature type="compositionally biased region" description="Basic and acidic residues" evidence="1">
    <location>
        <begin position="2247"/>
        <end position="2258"/>
    </location>
</feature>
<feature type="compositionally biased region" description="Polar residues" evidence="1">
    <location>
        <begin position="240"/>
        <end position="257"/>
    </location>
</feature>
<feature type="transmembrane region" description="Helical" evidence="2">
    <location>
        <begin position="84"/>
        <end position="107"/>
    </location>
</feature>
<feature type="region of interest" description="Disordered" evidence="1">
    <location>
        <begin position="413"/>
        <end position="456"/>
    </location>
</feature>
<sequence>MDFYRAPFRAFITWLMIQMLYTASPAIVTVGTALCFLFSSDEGMFRASFDNFLFIGVATVAKIVEAQPEPNELIFDACILTMGAIYWFFADYLRVAILGAWLPYYYLKTDSTKFWLYLSIVIMGPLSPYVKRAQEIYWQPISVILDIIVRMVYSKLCLFAKAIEKKLWDIAITLGKKVETLSSPVLHPSTPTSPPVGYLAPDGLIISIDGVVVNGKLPSSDPSPVPDPLSISPVPALPTATGTASSTVDSSTQTNPEVKTDVAPTKEKPKALTVDRGTQTDPEIKADLSPAEETPKVPTTDKGTQFNPVIMTDSATQYEEFNSEIKKDNATQEEDDNLAELALALRRTSKRTKTPRPETGRDRRQRLVDLAAQGRAARDKRVFDEMTAPVKPTLNFNQVTFLGVPIPINDGPDTRVGVSPSLSSAPVSPADPTPATPTPVSTSASAPTEPSTPTDVVISQDTVTAALSPEMLPESTLTPTESVSLNVVEPLVRTILSPIQEVDESTITVEDPPSSPETVCYSPLTVRHVAPLTIDTSLVPISANPLPTPVSDLASPDRIVSPMYISDATEVDTINSIDSTPFVMSPESATITQPEPATALVEMPPLLMPPPALVSTAPDVSSSDSTSVEASTELVSTSSPLPVAIPVEVSVAPIASPDLDSADHRTPSPTLTITEQSAEASTEEASIVSSAIPVVIPDDMSVAPIASDSLDSPDHRILSPTPLITEQPAEASTEEASIVSSHVPVAIPDDMSVAPIAAPAPDSPDHRIPFPTLLTQTSIEGSTEVSTIIIPGSIAILVEVSIVSLESLASDPYGLRTRSPSILSDVSEASETPSENALVLCSPDQAATPVETSPVLIDPLILQSTEPEISALIPLFSELSTADPTEEVSTTATLDPVVIPDEMSLAPIASRPHSPAPTPPYVSDQTSTDVSANLDLSTPRTPTSYVLNQASLTEASVTLDADSAIAPNETSLGPFRFPTPHSAVVRTPSPTPISDEMAIDTSDNLGPDTATITSETPLVPPRFPTPHSDVARTPTSYSLSQISLTEASTTLGPDLGTTTNETSLVSFGFPTPHPVVPGSFFPAPVVDQSNMFVFGSGAATAFTGSASLTPFEFSAPQSAAPVPSSLGNIFAQTSTGATPSIFTFGSTAPSEPSPMLIEAPAPPQLAIPESTAPDPVPDQTTAQETLNIPAIFVFGPDGAQVPSETSLVPFEEPVIRSPSLTNSPDITQAEWTSDTSDISNLFVLGSEQQPAVPTYPSPPRIDSHPATEEAPNTFIFGSEQQPYESPRPAVPTYSSPPRIDGHPATEETPNTFIFGSEQQPYESPRPAVLTYPSPPRIDGHPATEETPNIFVFGSQSENQPTTEGFSSTPNMFVFGSQSEQQTATEGTSNTSNVFFFGSNAATTYGETSLTPSGLWAPPAAISDSVHPDPIPDQATAIALIAPAMPASEMGLLQMWMHASTEQSTVAPDTSEPSIPSTPVQRSPARPGTPDPDDIPTPDLTLLQQFNESWIDPALLSSTEPSGEANIGPLTYAPDTHGPGQAPILGEMSTAPVDSTMPGWFDLGINMTDEALAQMWNEIAAEPDNDLLPIEDWYDPSNPALYEPTPAPIGVQDPSAMPAPMPAQAPIPWSQPGPGEYFFGDVDLPASPPPLPPTPDYLAGNPFDAAIPATPTQMEPNGHGEEAANPTDDSRDAIMGGGVTFGAEALPPGDSAQTSNNMGNGQGGTTPSAWALREFYRDMFGQDMSDDDSDEDSEDGSDDDLMFEDVQIPRHIPSYGHVTTPRHNSPSVFGDSFTIRGVHENRNILFNGDGLPDNLDSPMVGGFPGVGNLPLIEDYPMIPDNYIPGVSGVEGMGNPEPTNEGHNDGMVVDVAPGIAPVAVMRDDDMDGRFGAPPSNFSLDPVAAATQDPMDEDSEGDDTFDMSTLSRSLLHVEEQLAAADDMEDLYGPPTEADDMDDLYGPSPAPVDNMEPLFGPELTQADDEDLFGPEPAEGYDTDLFGPEPAEDDDMDPFGPEPAEDDDMDPFGPEPAEDHDMNLLGPEPAEDHDMNLSGPEPAEDHDMNLSGPEPAEDHDMQNVFGPESAPPQAMPWLLAPSMPRPSGVFIFSSAPGPQTPARPSTRDIVAPIHRLPPRPPRPTPIAPPIAINLASAPDAPVLDRRFIVSNEPSRPECRIQGFMPHGGEERRVRQLDVEPRAKEVYVEPDPLERDHRKKQPRRDDDPPSSPMDRKAVWRTERLMDRAAVTTTEEMEEHRRMLAEKEAQALAQEQENKRQEHEAKQQRLIAAALNPRPFNPMDSLFPSHKKNNSRP</sequence>
<feature type="compositionally biased region" description="Low complexity" evidence="1">
    <location>
        <begin position="614"/>
        <end position="633"/>
    </location>
</feature>
<dbReference type="EMBL" id="DF977469">
    <property type="protein sequence ID" value="GAP86949.2"/>
    <property type="molecule type" value="Genomic_DNA"/>
</dbReference>
<feature type="region of interest" description="Disordered" evidence="1">
    <location>
        <begin position="218"/>
        <end position="307"/>
    </location>
</feature>
<feature type="compositionally biased region" description="Basic and acidic residues" evidence="1">
    <location>
        <begin position="2265"/>
        <end position="2276"/>
    </location>
</feature>
<proteinExistence type="predicted"/>
<evidence type="ECO:0000256" key="2">
    <source>
        <dbReference type="SAM" id="Phobius"/>
    </source>
</evidence>
<feature type="region of interest" description="Disordered" evidence="1">
    <location>
        <begin position="1885"/>
        <end position="1919"/>
    </location>
</feature>
<feature type="region of interest" description="Disordered" evidence="1">
    <location>
        <begin position="1518"/>
        <end position="1550"/>
    </location>
</feature>